<dbReference type="InterPro" id="IPR051548">
    <property type="entry name" value="Grx-like_ET"/>
</dbReference>
<dbReference type="STRING" id="157838.AN964_10095"/>
<evidence type="ECO:0000313" key="3">
    <source>
        <dbReference type="Proteomes" id="UP000051888"/>
    </source>
</evidence>
<dbReference type="GO" id="GO:0009055">
    <property type="term" value="F:electron transfer activity"/>
    <property type="evidence" value="ECO:0007669"/>
    <property type="project" value="TreeGrafter"/>
</dbReference>
<protein>
    <recommendedName>
        <fullName evidence="1">Glutaredoxin domain-containing protein</fullName>
    </recommendedName>
</protein>
<comment type="caution">
    <text evidence="2">The sequence shown here is derived from an EMBL/GenBank/DDBJ whole genome shotgun (WGS) entry which is preliminary data.</text>
</comment>
<dbReference type="OrthoDB" id="9795531at2"/>
<sequence length="79" mass="8919">MSKVTVYTKNGCPQCEMTKVVLNGEGIEYDVFNVEEDQEAFDYVVNTLELRQMPVVLVEGQEPFTGFQPEKLKAIAVKC</sequence>
<dbReference type="PATRIC" id="fig|157838.3.peg.2219"/>
<dbReference type="PANTHER" id="PTHR34386">
    <property type="entry name" value="GLUTAREDOXIN"/>
    <property type="match status" value="1"/>
</dbReference>
<keyword evidence="3" id="KW-1185">Reference proteome</keyword>
<gene>
    <name evidence="2" type="ORF">AN964_10095</name>
</gene>
<organism evidence="2 3">
    <name type="scientific">Heyndrickxia shackletonii</name>
    <dbReference type="NCBI Taxonomy" id="157838"/>
    <lineage>
        <taxon>Bacteria</taxon>
        <taxon>Bacillati</taxon>
        <taxon>Bacillota</taxon>
        <taxon>Bacilli</taxon>
        <taxon>Bacillales</taxon>
        <taxon>Bacillaceae</taxon>
        <taxon>Heyndrickxia</taxon>
    </lineage>
</organism>
<dbReference type="CDD" id="cd02976">
    <property type="entry name" value="NrdH"/>
    <property type="match status" value="1"/>
</dbReference>
<name>A0A0Q3TIQ6_9BACI</name>
<dbReference type="InterPro" id="IPR036249">
    <property type="entry name" value="Thioredoxin-like_sf"/>
</dbReference>
<feature type="domain" description="Glutaredoxin" evidence="1">
    <location>
        <begin position="4"/>
        <end position="61"/>
    </location>
</feature>
<dbReference type="Gene3D" id="3.40.30.10">
    <property type="entry name" value="Glutaredoxin"/>
    <property type="match status" value="1"/>
</dbReference>
<dbReference type="PROSITE" id="PS51354">
    <property type="entry name" value="GLUTAREDOXIN_2"/>
    <property type="match status" value="1"/>
</dbReference>
<dbReference type="SUPFAM" id="SSF52833">
    <property type="entry name" value="Thioredoxin-like"/>
    <property type="match status" value="1"/>
</dbReference>
<reference evidence="2 3" key="1">
    <citation type="submission" date="2015-09" db="EMBL/GenBank/DDBJ databases">
        <title>Genome sequencing project for genomic taxonomy and phylogenomics of Bacillus-like bacteria.</title>
        <authorList>
            <person name="Liu B."/>
            <person name="Wang J."/>
            <person name="Zhu Y."/>
            <person name="Liu G."/>
            <person name="Chen Q."/>
            <person name="Chen Z."/>
            <person name="Lan J."/>
            <person name="Che J."/>
            <person name="Ge C."/>
            <person name="Shi H."/>
            <person name="Pan Z."/>
            <person name="Liu X."/>
        </authorList>
    </citation>
    <scope>NUCLEOTIDE SEQUENCE [LARGE SCALE GENOMIC DNA]</scope>
    <source>
        <strain evidence="2 3">LMG 18435</strain>
    </source>
</reference>
<dbReference type="EMBL" id="LJJC01000004">
    <property type="protein sequence ID" value="KQL53814.1"/>
    <property type="molecule type" value="Genomic_DNA"/>
</dbReference>
<evidence type="ECO:0000313" key="2">
    <source>
        <dbReference type="EMBL" id="KQL53814.1"/>
    </source>
</evidence>
<accession>A0A0Q3TIQ6</accession>
<proteinExistence type="predicted"/>
<dbReference type="GO" id="GO:0045454">
    <property type="term" value="P:cell redox homeostasis"/>
    <property type="evidence" value="ECO:0007669"/>
    <property type="project" value="TreeGrafter"/>
</dbReference>
<dbReference type="Pfam" id="PF00462">
    <property type="entry name" value="Glutaredoxin"/>
    <property type="match status" value="1"/>
</dbReference>
<dbReference type="RefSeq" id="WP_055739548.1">
    <property type="nucleotide sequence ID" value="NZ_JAAIWL010000001.1"/>
</dbReference>
<evidence type="ECO:0000259" key="1">
    <source>
        <dbReference type="Pfam" id="PF00462"/>
    </source>
</evidence>
<dbReference type="Proteomes" id="UP000051888">
    <property type="component" value="Unassembled WGS sequence"/>
</dbReference>
<dbReference type="InterPro" id="IPR002109">
    <property type="entry name" value="Glutaredoxin"/>
</dbReference>
<dbReference type="AlphaFoldDB" id="A0A0Q3TIQ6"/>
<dbReference type="PANTHER" id="PTHR34386:SF1">
    <property type="entry name" value="GLUTAREDOXIN-LIKE PROTEIN NRDH"/>
    <property type="match status" value="1"/>
</dbReference>